<dbReference type="Proteomes" id="UP000326702">
    <property type="component" value="Chromosome"/>
</dbReference>
<name>A0A5P9Q8B0_9MICO</name>
<evidence type="ECO:0000313" key="1">
    <source>
        <dbReference type="EMBL" id="QFU97688.1"/>
    </source>
</evidence>
<reference evidence="1 2" key="1">
    <citation type="submission" date="2019-10" db="EMBL/GenBank/DDBJ databases">
        <title>Genome sequence of Luteimicrobium xylanilyticum HY-24.</title>
        <authorList>
            <person name="Kim D.Y."/>
            <person name="Park H.-Y."/>
        </authorList>
    </citation>
    <scope>NUCLEOTIDE SEQUENCE [LARGE SCALE GENOMIC DNA]</scope>
    <source>
        <strain evidence="1 2">HY-24</strain>
    </source>
</reference>
<keyword evidence="2" id="KW-1185">Reference proteome</keyword>
<dbReference type="AlphaFoldDB" id="A0A5P9Q8B0"/>
<proteinExistence type="predicted"/>
<dbReference type="KEGG" id="lxl:KDY119_01187"/>
<dbReference type="OrthoDB" id="3511915at2"/>
<dbReference type="RefSeq" id="WP_153022058.1">
    <property type="nucleotide sequence ID" value="NZ_BAABIH010000001.1"/>
</dbReference>
<protein>
    <submittedName>
        <fullName evidence="1">Uncharacterized protein</fullName>
    </submittedName>
</protein>
<dbReference type="EMBL" id="CP045529">
    <property type="protein sequence ID" value="QFU97688.1"/>
    <property type="molecule type" value="Genomic_DNA"/>
</dbReference>
<sequence length="344" mass="36238">MIARDPGGAERHALALAESPLQLLMTVEAVDAGHVRGPVAVHARRGVPGLEDAVRAFGTLPLPPTLDLDVRGHVRSTVGGLGATTLVLGDAFSGRAQALLAARDRWGGRSSGNQCRVVVVDDGLATAHLARVLASPGRLPLVRLGTPATQRRDALGLAARDGLLRRAELGRLRLVTAFEPPHDVREALERAGVRVARARLQWAARVAPAVGGRIGEPVVVVGSALVVDGLLRREPYLAWVRAQAQHGKVRYLPHRREDAGALAHVAAIPGVVVDRVGLPIELRLAGLRPPQRVAALPTSAIALLPATLAPGVRLDATVPEAGWWAPGVDDDLREHLVSIVRVAG</sequence>
<gene>
    <name evidence="1" type="ORF">KDY119_01187</name>
</gene>
<organism evidence="1 2">
    <name type="scientific">Luteimicrobium xylanilyticum</name>
    <dbReference type="NCBI Taxonomy" id="1133546"/>
    <lineage>
        <taxon>Bacteria</taxon>
        <taxon>Bacillati</taxon>
        <taxon>Actinomycetota</taxon>
        <taxon>Actinomycetes</taxon>
        <taxon>Micrococcales</taxon>
        <taxon>Luteimicrobium</taxon>
    </lineage>
</organism>
<accession>A0A5P9Q8B0</accession>
<evidence type="ECO:0000313" key="2">
    <source>
        <dbReference type="Proteomes" id="UP000326702"/>
    </source>
</evidence>